<keyword evidence="3" id="KW-0695">RNA-directed DNA polymerase</keyword>
<reference evidence="3" key="1">
    <citation type="submission" date="2021-04" db="EMBL/GenBank/DDBJ databases">
        <authorList>
            <person name="Chebbi M.A.C M."/>
        </authorList>
    </citation>
    <scope>NUCLEOTIDE SEQUENCE</scope>
</reference>
<evidence type="ECO:0000313" key="3">
    <source>
        <dbReference type="EMBL" id="CAG5093186.1"/>
    </source>
</evidence>
<comment type="caution">
    <text evidence="3">The sequence shown here is derived from an EMBL/GenBank/DDBJ whole genome shotgun (WGS) entry which is preliminary data.</text>
</comment>
<keyword evidence="4" id="KW-1185">Reference proteome</keyword>
<dbReference type="PANTHER" id="PTHR47027">
    <property type="entry name" value="REVERSE TRANSCRIPTASE DOMAIN-CONTAINING PROTEIN"/>
    <property type="match status" value="1"/>
</dbReference>
<gene>
    <name evidence="3" type="ORF">HICCMSTLAB_LOCUS6655</name>
</gene>
<feature type="region of interest" description="Disordered" evidence="1">
    <location>
        <begin position="1"/>
        <end position="46"/>
    </location>
</feature>
<feature type="domain" description="Reverse transcriptase" evidence="2">
    <location>
        <begin position="357"/>
        <end position="619"/>
    </location>
</feature>
<dbReference type="Proteomes" id="UP000786811">
    <property type="component" value="Unassembled WGS sequence"/>
</dbReference>
<dbReference type="PROSITE" id="PS50878">
    <property type="entry name" value="RT_POL"/>
    <property type="match status" value="1"/>
</dbReference>
<evidence type="ECO:0000256" key="1">
    <source>
        <dbReference type="SAM" id="MobiDB-lite"/>
    </source>
</evidence>
<dbReference type="InterPro" id="IPR000477">
    <property type="entry name" value="RT_dom"/>
</dbReference>
<feature type="compositionally biased region" description="Polar residues" evidence="1">
    <location>
        <begin position="17"/>
        <end position="28"/>
    </location>
</feature>
<dbReference type="AlphaFoldDB" id="A0A8J2HBY9"/>
<accession>A0A8J2HBY9</accession>
<name>A0A8J2HBY9_COTCN</name>
<dbReference type="PANTHER" id="PTHR47027:SF20">
    <property type="entry name" value="REVERSE TRANSCRIPTASE-LIKE PROTEIN WITH RNA-DIRECTED DNA POLYMERASE DOMAIN"/>
    <property type="match status" value="1"/>
</dbReference>
<keyword evidence="3" id="KW-0548">Nucleotidyltransferase</keyword>
<protein>
    <submittedName>
        <fullName evidence="3">Similar to LINE-1 reverse transcriptase homolog (Nycticebus coucang)</fullName>
    </submittedName>
</protein>
<dbReference type="Pfam" id="PF00078">
    <property type="entry name" value="RVT_1"/>
    <property type="match status" value="1"/>
</dbReference>
<proteinExistence type="predicted"/>
<dbReference type="OrthoDB" id="7697944at2759"/>
<keyword evidence="3" id="KW-0808">Transferase</keyword>
<organism evidence="3 4">
    <name type="scientific">Cotesia congregata</name>
    <name type="common">Parasitoid wasp</name>
    <name type="synonym">Apanteles congregatus</name>
    <dbReference type="NCBI Taxonomy" id="51543"/>
    <lineage>
        <taxon>Eukaryota</taxon>
        <taxon>Metazoa</taxon>
        <taxon>Ecdysozoa</taxon>
        <taxon>Arthropoda</taxon>
        <taxon>Hexapoda</taxon>
        <taxon>Insecta</taxon>
        <taxon>Pterygota</taxon>
        <taxon>Neoptera</taxon>
        <taxon>Endopterygota</taxon>
        <taxon>Hymenoptera</taxon>
        <taxon>Apocrita</taxon>
        <taxon>Ichneumonoidea</taxon>
        <taxon>Braconidae</taxon>
        <taxon>Microgastrinae</taxon>
        <taxon>Cotesia</taxon>
    </lineage>
</organism>
<dbReference type="GO" id="GO:0003964">
    <property type="term" value="F:RNA-directed DNA polymerase activity"/>
    <property type="evidence" value="ECO:0007669"/>
    <property type="project" value="UniProtKB-KW"/>
</dbReference>
<evidence type="ECO:0000259" key="2">
    <source>
        <dbReference type="PROSITE" id="PS50878"/>
    </source>
</evidence>
<sequence length="727" mass="82359">MSSSPDHGDIASVADKTPSQKSTTQSYLPLSLAPKKATKKGRPSLADLRLRERALSIGDIGELLTGRKRTRDTPGSNQNLDDDTYPQKYLKRSSSSPSLSPVEKEMSNNNTESLEQLPVPEAPNFAEISNQDAFKWMADQFVALFRTNQAQFTHVKKLINNSSTSVVTQLQTLGDKFVGIVEEVHNLKKQQIEINQRLKEVESGKCCSNQNFNNENLTLIASRIEELEKVTAPNSLNQMKGEIKCQLDKLTKIIETQKSMARRQNIIINGFESTNTPEDIANFLANTFSIPKEDCKNIKQSGKTKDCFVVHFEKPEHKALIMRTKKVKLSTLNIFISNDLTPIESQKAFEIRKKLKEEKEKGNNPKGKKTNKVPRKPWEDTNLLAIKASLVRHQKYCRKTSFTLVNLEILRSLKKALKKTRKQNIERYYQNIRDTLARTNKPADFCRAFDSVPHHLLWAKLFKLGISGKIIRTVQAIYEKVNIQLKINGENFKPFDVTEGVLQGGKLSPTLFILYIEDLIDFLDSKGIQGINIGLNYLRTLLFADDAVFFAGSIKEVKKTLCCLEEYFEANKLKVHTEKTQILVCRSSGRIRKKEKDTFQYNDQPIKSVSQYNHLGTIIDSGVKGKFAANEAANKAKVATGTALSILAKAKADSWQARVKIFNSLVAPTMLYGAEIWGLDYLELIDKTQTDYYKKILQLPRNTPGYMIRLETGITHLSITTLKQTWR</sequence>
<dbReference type="EMBL" id="CAJNRD030001120">
    <property type="protein sequence ID" value="CAG5093186.1"/>
    <property type="molecule type" value="Genomic_DNA"/>
</dbReference>
<feature type="region of interest" description="Disordered" evidence="1">
    <location>
        <begin position="66"/>
        <end position="118"/>
    </location>
</feature>
<evidence type="ECO:0000313" key="4">
    <source>
        <dbReference type="Proteomes" id="UP000786811"/>
    </source>
</evidence>